<keyword evidence="10" id="KW-1185">Reference proteome</keyword>
<gene>
    <name evidence="9" type="ORF">GXP70_24435</name>
</gene>
<protein>
    <submittedName>
        <fullName evidence="9">Sugar ABC transporter permease</fullName>
    </submittedName>
</protein>
<keyword evidence="6 7" id="KW-0472">Membrane</keyword>
<evidence type="ECO:0000313" key="10">
    <source>
        <dbReference type="Proteomes" id="UP000476064"/>
    </source>
</evidence>
<dbReference type="KEGG" id="plyc:GXP70_24435"/>
<dbReference type="CDD" id="cd06261">
    <property type="entry name" value="TM_PBP2"/>
    <property type="match status" value="1"/>
</dbReference>
<feature type="transmembrane region" description="Helical" evidence="7">
    <location>
        <begin position="157"/>
        <end position="176"/>
    </location>
</feature>
<dbReference type="Pfam" id="PF00528">
    <property type="entry name" value="BPD_transp_1"/>
    <property type="match status" value="1"/>
</dbReference>
<dbReference type="Gene3D" id="1.10.3720.10">
    <property type="entry name" value="MetI-like"/>
    <property type="match status" value="1"/>
</dbReference>
<dbReference type="EMBL" id="CP048209">
    <property type="protein sequence ID" value="QHT64109.1"/>
    <property type="molecule type" value="Genomic_DNA"/>
</dbReference>
<evidence type="ECO:0000256" key="4">
    <source>
        <dbReference type="ARBA" id="ARBA00022692"/>
    </source>
</evidence>
<evidence type="ECO:0000256" key="5">
    <source>
        <dbReference type="ARBA" id="ARBA00022989"/>
    </source>
</evidence>
<dbReference type="GO" id="GO:0055085">
    <property type="term" value="P:transmembrane transport"/>
    <property type="evidence" value="ECO:0007669"/>
    <property type="project" value="InterPro"/>
</dbReference>
<dbReference type="PANTHER" id="PTHR30193">
    <property type="entry name" value="ABC TRANSPORTER PERMEASE PROTEIN"/>
    <property type="match status" value="1"/>
</dbReference>
<dbReference type="GO" id="GO:0005886">
    <property type="term" value="C:plasma membrane"/>
    <property type="evidence" value="ECO:0007669"/>
    <property type="project" value="UniProtKB-SubCell"/>
</dbReference>
<reference evidence="9 10" key="1">
    <citation type="submission" date="2020-01" db="EMBL/GenBank/DDBJ databases">
        <title>Paenibacillus sp. nov., isolated from tomato rhizosphere.</title>
        <authorList>
            <person name="Weon H.-Y."/>
            <person name="Lee S.A."/>
        </authorList>
    </citation>
    <scope>NUCLEOTIDE SEQUENCE [LARGE SCALE GENOMIC DNA]</scope>
    <source>
        <strain evidence="9 10">12200R-189</strain>
    </source>
</reference>
<evidence type="ECO:0000256" key="2">
    <source>
        <dbReference type="ARBA" id="ARBA00022448"/>
    </source>
</evidence>
<organism evidence="9 10">
    <name type="scientific">Paenibacillus lycopersici</name>
    <dbReference type="NCBI Taxonomy" id="2704462"/>
    <lineage>
        <taxon>Bacteria</taxon>
        <taxon>Bacillati</taxon>
        <taxon>Bacillota</taxon>
        <taxon>Bacilli</taxon>
        <taxon>Bacillales</taxon>
        <taxon>Paenibacillaceae</taxon>
        <taxon>Paenibacillus</taxon>
    </lineage>
</organism>
<keyword evidence="4 7" id="KW-0812">Transmembrane</keyword>
<keyword evidence="5 7" id="KW-1133">Transmembrane helix</keyword>
<proteinExistence type="inferred from homology"/>
<feature type="transmembrane region" description="Helical" evidence="7">
    <location>
        <begin position="12"/>
        <end position="39"/>
    </location>
</feature>
<accession>A0A6C0G8Q4</accession>
<dbReference type="SUPFAM" id="SSF161098">
    <property type="entry name" value="MetI-like"/>
    <property type="match status" value="1"/>
</dbReference>
<name>A0A6C0G8Q4_9BACL</name>
<dbReference type="InterPro" id="IPR000515">
    <property type="entry name" value="MetI-like"/>
</dbReference>
<feature type="transmembrane region" description="Helical" evidence="7">
    <location>
        <begin position="73"/>
        <end position="94"/>
    </location>
</feature>
<dbReference type="PANTHER" id="PTHR30193:SF1">
    <property type="entry name" value="ABC TRANSPORTER PERMEASE PROTEIN YESP-RELATED"/>
    <property type="match status" value="1"/>
</dbReference>
<feature type="transmembrane region" description="Helical" evidence="7">
    <location>
        <begin position="256"/>
        <end position="281"/>
    </location>
</feature>
<comment type="similarity">
    <text evidence="7">Belongs to the binding-protein-dependent transport system permease family.</text>
</comment>
<evidence type="ECO:0000313" key="9">
    <source>
        <dbReference type="EMBL" id="QHT64109.1"/>
    </source>
</evidence>
<evidence type="ECO:0000256" key="3">
    <source>
        <dbReference type="ARBA" id="ARBA00022475"/>
    </source>
</evidence>
<dbReference type="InterPro" id="IPR051393">
    <property type="entry name" value="ABC_transporter_permease"/>
</dbReference>
<evidence type="ECO:0000256" key="1">
    <source>
        <dbReference type="ARBA" id="ARBA00004651"/>
    </source>
</evidence>
<keyword evidence="3" id="KW-1003">Cell membrane</keyword>
<dbReference type="Proteomes" id="UP000476064">
    <property type="component" value="Chromosome"/>
</dbReference>
<dbReference type="SUPFAM" id="SSF160964">
    <property type="entry name" value="MalF N-terminal region-like"/>
    <property type="match status" value="1"/>
</dbReference>
<evidence type="ECO:0000256" key="7">
    <source>
        <dbReference type="RuleBase" id="RU363032"/>
    </source>
</evidence>
<feature type="transmembrane region" description="Helical" evidence="7">
    <location>
        <begin position="196"/>
        <end position="218"/>
    </location>
</feature>
<dbReference type="InterPro" id="IPR035906">
    <property type="entry name" value="MetI-like_sf"/>
</dbReference>
<evidence type="ECO:0000259" key="8">
    <source>
        <dbReference type="PROSITE" id="PS50928"/>
    </source>
</evidence>
<keyword evidence="2 7" id="KW-0813">Transport</keyword>
<feature type="transmembrane region" description="Helical" evidence="7">
    <location>
        <begin position="106"/>
        <end position="126"/>
    </location>
</feature>
<comment type="subcellular location">
    <subcellularLocation>
        <location evidence="1 7">Cell membrane</location>
        <topology evidence="1 7">Multi-pass membrane protein</topology>
    </subcellularLocation>
</comment>
<sequence length="294" mass="32999">MSSMTRRNLRNGLLFVSPWLIGFAVFSLLPFLLSLYYSFTNYDAVSSPDWVGVGNFSQLFQDVLFWKSIVNTIYYTAFAVPLGIVCGVALALLLNIKIKGMVVYRTIFYLPSIVPVVASSVLWLWLFDPQFGLINSMLNAVGLAGPGWLVDPSWSKPALIVMGLWGVGGSMIIYLAGLQDIPQEMYESAQIDGAVWWHKIVYITLPMISPVIFFNLIMGLIGSFQYFTQAYIITSGGPNDSTLFYSLYLYKNAFSYFHMGLASAMAWILFLLIMAVTLLVFRSSARWVFYGGER</sequence>
<feature type="domain" description="ABC transmembrane type-1" evidence="8">
    <location>
        <begin position="69"/>
        <end position="280"/>
    </location>
</feature>
<evidence type="ECO:0000256" key="6">
    <source>
        <dbReference type="ARBA" id="ARBA00023136"/>
    </source>
</evidence>
<dbReference type="PROSITE" id="PS50928">
    <property type="entry name" value="ABC_TM1"/>
    <property type="match status" value="1"/>
</dbReference>
<dbReference type="AlphaFoldDB" id="A0A6C0G8Q4"/>